<dbReference type="RefSeq" id="WP_083645553.1">
    <property type="nucleotide sequence ID" value="NZ_AMRU01000004.1"/>
</dbReference>
<dbReference type="STRING" id="1229726.GRFL_3248"/>
<dbReference type="OrthoDB" id="1443914at2"/>
<gene>
    <name evidence="1" type="ORF">GRFL_3248</name>
</gene>
<dbReference type="AlphaFoldDB" id="A0A1L7IA42"/>
<reference evidence="1 2" key="1">
    <citation type="submission" date="2016-07" db="EMBL/GenBank/DDBJ databases">
        <title>Multi-omics approach to identify versatile polysaccharide utilization systems of a marine flavobacterium Gramella flava.</title>
        <authorList>
            <person name="Tang K."/>
        </authorList>
    </citation>
    <scope>NUCLEOTIDE SEQUENCE [LARGE SCALE GENOMIC DNA]</scope>
    <source>
        <strain evidence="1 2">JLT2011</strain>
    </source>
</reference>
<accession>A0A1L7IA42</accession>
<sequence length="168" mass="17832">MKQLKNLLLIFVLLLISFSGNVVKAQELPPIPVDVQVSTEQFLNFGAFTVGDAGGTVNVDHTGTRTWTGDVTLLNLGGPVTPALFDVYVNPGTLVTISHPASFELLGDNGNKIYLEVNSYSTGQNFISTSAAEVPNSIYIGGTLQLGNSQANPPGKYSGTITITFNQQ</sequence>
<evidence type="ECO:0000313" key="2">
    <source>
        <dbReference type="Proteomes" id="UP000186230"/>
    </source>
</evidence>
<dbReference type="InterPro" id="IPR025514">
    <property type="entry name" value="DUF4402"/>
</dbReference>
<evidence type="ECO:0000313" key="1">
    <source>
        <dbReference type="EMBL" id="APU69972.1"/>
    </source>
</evidence>
<dbReference type="KEGG" id="gfl:GRFL_3248"/>
<protein>
    <submittedName>
        <fullName evidence="1">Uncharacterized protein</fullName>
    </submittedName>
</protein>
<dbReference type="Proteomes" id="UP000186230">
    <property type="component" value="Chromosome"/>
</dbReference>
<keyword evidence="2" id="KW-1185">Reference proteome</keyword>
<organism evidence="1 2">
    <name type="scientific">Christiangramia flava JLT2011</name>
    <dbReference type="NCBI Taxonomy" id="1229726"/>
    <lineage>
        <taxon>Bacteria</taxon>
        <taxon>Pseudomonadati</taxon>
        <taxon>Bacteroidota</taxon>
        <taxon>Flavobacteriia</taxon>
        <taxon>Flavobacteriales</taxon>
        <taxon>Flavobacteriaceae</taxon>
        <taxon>Christiangramia</taxon>
    </lineage>
</organism>
<dbReference type="EMBL" id="CP016359">
    <property type="protein sequence ID" value="APU69972.1"/>
    <property type="molecule type" value="Genomic_DNA"/>
</dbReference>
<name>A0A1L7IA42_9FLAO</name>
<dbReference type="Pfam" id="PF14352">
    <property type="entry name" value="DUF4402"/>
    <property type="match status" value="1"/>
</dbReference>
<proteinExistence type="predicted"/>